<organism evidence="3 4">
    <name type="scientific">Lentzea indica</name>
    <dbReference type="NCBI Taxonomy" id="2604800"/>
    <lineage>
        <taxon>Bacteria</taxon>
        <taxon>Bacillati</taxon>
        <taxon>Actinomycetota</taxon>
        <taxon>Actinomycetes</taxon>
        <taxon>Pseudonocardiales</taxon>
        <taxon>Pseudonocardiaceae</taxon>
        <taxon>Lentzea</taxon>
    </lineage>
</organism>
<dbReference type="InterPro" id="IPR011010">
    <property type="entry name" value="DNA_brk_join_enz"/>
</dbReference>
<proteinExistence type="predicted"/>
<sequence length="232" mass="25592">MERGNSEVDPRVVLNPKQARQMLAALTYAGTITGQYDYLYAFFATMYYGALRPAEVNRLREQDCKLPDAGWGELLLEKSASRANARYTDSGETWEVRNLKRRAEGSIRSVPIPPSLVAILRARIERFGVTEDGRLFRGTISGGPINATVYTDAWDRARKLGLSPVQYSSPLGEDPYDLRHAAVSTWLTAGVPAAEVAERAGHTVDVLLKVYAKVLDGQRGSSNDKIDGTLDE</sequence>
<dbReference type="Proteomes" id="UP001515943">
    <property type="component" value="Unassembled WGS sequence"/>
</dbReference>
<dbReference type="Gene3D" id="1.10.443.10">
    <property type="entry name" value="Intergrase catalytic core"/>
    <property type="match status" value="1"/>
</dbReference>
<protein>
    <submittedName>
        <fullName evidence="3">Tyrosine-type recombinase/integrase</fullName>
    </submittedName>
</protein>
<gene>
    <name evidence="3" type="ORF">FXN61_05490</name>
</gene>
<evidence type="ECO:0000313" key="3">
    <source>
        <dbReference type="EMBL" id="NKE56307.1"/>
    </source>
</evidence>
<accession>A0ABX1FBT6</accession>
<dbReference type="PANTHER" id="PTHR30349:SF64">
    <property type="entry name" value="PROPHAGE INTEGRASE INTD-RELATED"/>
    <property type="match status" value="1"/>
</dbReference>
<dbReference type="PROSITE" id="PS51898">
    <property type="entry name" value="TYR_RECOMBINASE"/>
    <property type="match status" value="1"/>
</dbReference>
<feature type="domain" description="Tyr recombinase" evidence="2">
    <location>
        <begin position="9"/>
        <end position="225"/>
    </location>
</feature>
<comment type="caution">
    <text evidence="3">The sequence shown here is derived from an EMBL/GenBank/DDBJ whole genome shotgun (WGS) entry which is preliminary data.</text>
</comment>
<dbReference type="EMBL" id="VSRL01000012">
    <property type="protein sequence ID" value="NKE56307.1"/>
    <property type="molecule type" value="Genomic_DNA"/>
</dbReference>
<evidence type="ECO:0000259" key="2">
    <source>
        <dbReference type="PROSITE" id="PS51898"/>
    </source>
</evidence>
<dbReference type="SUPFAM" id="SSF56349">
    <property type="entry name" value="DNA breaking-rejoining enzymes"/>
    <property type="match status" value="1"/>
</dbReference>
<dbReference type="RefSeq" id="WP_167970881.1">
    <property type="nucleotide sequence ID" value="NZ_VSRL01000012.1"/>
</dbReference>
<dbReference type="InterPro" id="IPR013762">
    <property type="entry name" value="Integrase-like_cat_sf"/>
</dbReference>
<evidence type="ECO:0000313" key="4">
    <source>
        <dbReference type="Proteomes" id="UP001515943"/>
    </source>
</evidence>
<dbReference type="InterPro" id="IPR050090">
    <property type="entry name" value="Tyrosine_recombinase_XerCD"/>
</dbReference>
<keyword evidence="4" id="KW-1185">Reference proteome</keyword>
<dbReference type="Pfam" id="PF00589">
    <property type="entry name" value="Phage_integrase"/>
    <property type="match status" value="1"/>
</dbReference>
<name>A0ABX1FBT6_9PSEU</name>
<evidence type="ECO:0000256" key="1">
    <source>
        <dbReference type="ARBA" id="ARBA00023172"/>
    </source>
</evidence>
<dbReference type="PANTHER" id="PTHR30349">
    <property type="entry name" value="PHAGE INTEGRASE-RELATED"/>
    <property type="match status" value="1"/>
</dbReference>
<dbReference type="InterPro" id="IPR002104">
    <property type="entry name" value="Integrase_catalytic"/>
</dbReference>
<keyword evidence="1" id="KW-0233">DNA recombination</keyword>
<reference evidence="3 4" key="1">
    <citation type="submission" date="2019-08" db="EMBL/GenBank/DDBJ databases">
        <title>Lentzea from Indian Himalayas.</title>
        <authorList>
            <person name="Mandal S."/>
            <person name="Mallick Gupta A."/>
            <person name="Maiti P.K."/>
            <person name="Sarkar J."/>
            <person name="Mandal S."/>
        </authorList>
    </citation>
    <scope>NUCLEOTIDE SEQUENCE [LARGE SCALE GENOMIC DNA]</scope>
    <source>
        <strain evidence="3 4">PSKA42</strain>
    </source>
</reference>